<sequence length="120" mass="13237">MGGARSFLTKGDIVKILVDGGALLFFKRNRQYNGTELQVEFVRRTWLGWKWGMGGGCSIGYGEPGETGVRTLLNYMTMPNKYPGVPYTVQALDEQGNVDAEKTLADPINDTGDLKTNDSR</sequence>
<organism evidence="1 2">
    <name type="scientific">Cohnella hashimotonis</name>
    <dbReference type="NCBI Taxonomy" id="2826895"/>
    <lineage>
        <taxon>Bacteria</taxon>
        <taxon>Bacillati</taxon>
        <taxon>Bacillota</taxon>
        <taxon>Bacilli</taxon>
        <taxon>Bacillales</taxon>
        <taxon>Paenibacillaceae</taxon>
        <taxon>Cohnella</taxon>
    </lineage>
</organism>
<proteinExistence type="predicted"/>
<comment type="caution">
    <text evidence="1">The sequence shown here is derived from an EMBL/GenBank/DDBJ whole genome shotgun (WGS) entry which is preliminary data.</text>
</comment>
<dbReference type="Proteomes" id="UP001161691">
    <property type="component" value="Unassembled WGS sequence"/>
</dbReference>
<gene>
    <name evidence="1" type="ORF">KB449_26960</name>
</gene>
<evidence type="ECO:0000313" key="2">
    <source>
        <dbReference type="Proteomes" id="UP001161691"/>
    </source>
</evidence>
<protein>
    <submittedName>
        <fullName evidence="1">Uncharacterized protein</fullName>
    </submittedName>
</protein>
<evidence type="ECO:0000313" key="1">
    <source>
        <dbReference type="EMBL" id="MDI4648624.1"/>
    </source>
</evidence>
<keyword evidence="2" id="KW-1185">Reference proteome</keyword>
<reference evidence="1" key="1">
    <citation type="submission" date="2023-04" db="EMBL/GenBank/DDBJ databases">
        <title>Comparative genomic analysis of Cohnella hashimotonis sp. nov., isolated from the International Space Station.</title>
        <authorList>
            <person name="Venkateswaran K."/>
            <person name="Simpson A."/>
        </authorList>
    </citation>
    <scope>NUCLEOTIDE SEQUENCE</scope>
    <source>
        <strain evidence="1">F6_2S_P_1</strain>
    </source>
</reference>
<dbReference type="RefSeq" id="WP_282911324.1">
    <property type="nucleotide sequence ID" value="NZ_JAGRPV010000001.1"/>
</dbReference>
<accession>A0ABT6TRR2</accession>
<name>A0ABT6TRR2_9BACL</name>
<dbReference type="EMBL" id="JAGRPV010000001">
    <property type="protein sequence ID" value="MDI4648624.1"/>
    <property type="molecule type" value="Genomic_DNA"/>
</dbReference>